<keyword evidence="2" id="KW-1185">Reference proteome</keyword>
<protein>
    <submittedName>
        <fullName evidence="1">Uncharacterized protein</fullName>
    </submittedName>
</protein>
<accession>A0AA96KQV7</accession>
<reference evidence="2" key="1">
    <citation type="submission" date="2023-04" db="EMBL/GenBank/DDBJ databases">
        <title>The genome sequence of Polyangium sp. y55x31.</title>
        <authorList>
            <person name="Zhang X."/>
        </authorList>
    </citation>
    <scope>NUCLEOTIDE SEQUENCE [LARGE SCALE GENOMIC DNA]</scope>
</reference>
<organism evidence="1 2">
    <name type="scientific">Enterobacter phage SDFMU_Pec</name>
    <dbReference type="NCBI Taxonomy" id="3076136"/>
    <lineage>
        <taxon>Viruses</taxon>
        <taxon>Duplodnaviria</taxon>
        <taxon>Heunggongvirae</taxon>
        <taxon>Uroviricota</taxon>
        <taxon>Caudoviricetes</taxon>
        <taxon>Autographivirales</taxon>
        <taxon>Autoscriptoviridae</taxon>
        <taxon>Slopekvirinae</taxon>
        <taxon>Koutsourovirus</taxon>
        <taxon>Koutsourovirus Pec</taxon>
        <taxon>Koutsourovirus KDA1</taxon>
    </lineage>
</organism>
<proteinExistence type="predicted"/>
<name>A0AA96KQV7_9CAUD</name>
<evidence type="ECO:0000313" key="1">
    <source>
        <dbReference type="EMBL" id="WNO29623.1"/>
    </source>
</evidence>
<sequence length="66" mass="7914">MRNKWKDWVAFQELEQQYGTFTAIAMMEDAAKSAFFVKHMDADRGCIVSWRRTRYYTLWSQHKCSG</sequence>
<evidence type="ECO:0000313" key="2">
    <source>
        <dbReference type="Proteomes" id="UP001301562"/>
    </source>
</evidence>
<dbReference type="EMBL" id="OQ884028">
    <property type="protein sequence ID" value="WNO29623.1"/>
    <property type="molecule type" value="Genomic_DNA"/>
</dbReference>
<dbReference type="Proteomes" id="UP001301562">
    <property type="component" value="Segment"/>
</dbReference>